<dbReference type="PROSITE" id="PS00041">
    <property type="entry name" value="HTH_ARAC_FAMILY_1"/>
    <property type="match status" value="1"/>
</dbReference>
<dbReference type="GO" id="GO:0043565">
    <property type="term" value="F:sequence-specific DNA binding"/>
    <property type="evidence" value="ECO:0007669"/>
    <property type="project" value="InterPro"/>
</dbReference>
<protein>
    <submittedName>
        <fullName evidence="6">Transcriptional regulator containing an amidase domain and an AraC-type DNA-binding HTH domain</fullName>
    </submittedName>
</protein>
<proteinExistence type="predicted"/>
<dbReference type="PANTHER" id="PTHR43280:SF2">
    <property type="entry name" value="HTH-TYPE TRANSCRIPTIONAL REGULATOR EXSA"/>
    <property type="match status" value="1"/>
</dbReference>
<dbReference type="PRINTS" id="PR00032">
    <property type="entry name" value="HTHARAC"/>
</dbReference>
<dbReference type="InterPro" id="IPR018062">
    <property type="entry name" value="HTH_AraC-typ_CS"/>
</dbReference>
<evidence type="ECO:0000259" key="5">
    <source>
        <dbReference type="PROSITE" id="PS50125"/>
    </source>
</evidence>
<dbReference type="Gene3D" id="1.10.10.60">
    <property type="entry name" value="Homeodomain-like"/>
    <property type="match status" value="1"/>
</dbReference>
<dbReference type="Gene3D" id="3.30.70.3090">
    <property type="entry name" value="ORF SCO4226, nickel-binding ferredoxin-like monomer"/>
    <property type="match status" value="1"/>
</dbReference>
<dbReference type="AlphaFoldDB" id="H8KL20"/>
<dbReference type="InterPro" id="IPR020449">
    <property type="entry name" value="Tscrpt_reg_AraC-type_HTH"/>
</dbReference>
<dbReference type="SUPFAM" id="SSF46689">
    <property type="entry name" value="Homeodomain-like"/>
    <property type="match status" value="1"/>
</dbReference>
<dbReference type="InterPro" id="IPR042557">
    <property type="entry name" value="SCO4226"/>
</dbReference>
<dbReference type="InterPro" id="IPR009057">
    <property type="entry name" value="Homeodomain-like_sf"/>
</dbReference>
<dbReference type="InterPro" id="IPR029787">
    <property type="entry name" value="Nucleotide_cyclase"/>
</dbReference>
<dbReference type="PROSITE" id="PS01124">
    <property type="entry name" value="HTH_ARAC_FAMILY_2"/>
    <property type="match status" value="1"/>
</dbReference>
<dbReference type="GO" id="GO:0009190">
    <property type="term" value="P:cyclic nucleotide biosynthetic process"/>
    <property type="evidence" value="ECO:0007669"/>
    <property type="project" value="InterPro"/>
</dbReference>
<dbReference type="SMART" id="SM00342">
    <property type="entry name" value="HTH_ARAC"/>
    <property type="match status" value="1"/>
</dbReference>
<sequence length="352" mass="38951">MDLHKASEGDEGILSIEEIKRCHMADVKIQAKYGVRFIQYWINSEAGMFFCLMEGPDKESCMAVHEEAHGNMACNIIELQGGDYNAYMGNESNKNEFDLVENPDGTLDTGFRVILMVDVIAPANDQNLYDQIKSTFKKFEGREANHGGDRIMCVFNFSSQAIECAKAILAESEILNKEGVEVRIGISAGGPVSDGSEFFGNSIKLANKLCDIAQSNQIIASTEVKELTKGTLITPDNENSVLRIITPVDEKFVNALVEAVESMESNSTFSVESLSKSIGMSKAQLYRKTTSLTGHSPNYFIQEQRLKKALKLIKKKTGNIAEIAFEVGFSSPSYFTKSFQNRFGILPTQAQR</sequence>
<name>H8KL20_SOLCM</name>
<dbReference type="SUPFAM" id="SSF55073">
    <property type="entry name" value="Nucleotide cyclase"/>
    <property type="match status" value="1"/>
</dbReference>
<reference evidence="6" key="1">
    <citation type="submission" date="2012-02" db="EMBL/GenBank/DDBJ databases">
        <title>The complete genome of Solitalea canadensis DSM 3403.</title>
        <authorList>
            <consortium name="US DOE Joint Genome Institute (JGI-PGF)"/>
            <person name="Lucas S."/>
            <person name="Copeland A."/>
            <person name="Lapidus A."/>
            <person name="Glavina del Rio T."/>
            <person name="Dalin E."/>
            <person name="Tice H."/>
            <person name="Bruce D."/>
            <person name="Goodwin L."/>
            <person name="Pitluck S."/>
            <person name="Peters L."/>
            <person name="Ovchinnikova G."/>
            <person name="Lu M."/>
            <person name="Kyrpides N."/>
            <person name="Mavromatis K."/>
            <person name="Ivanova N."/>
            <person name="Brettin T."/>
            <person name="Detter J.C."/>
            <person name="Han C."/>
            <person name="Larimer F."/>
            <person name="Land M."/>
            <person name="Hauser L."/>
            <person name="Markowitz V."/>
            <person name="Cheng J.-F."/>
            <person name="Hugenholtz P."/>
            <person name="Woyke T."/>
            <person name="Wu D."/>
            <person name="Spring S."/>
            <person name="Schroeder M."/>
            <person name="Kopitz M."/>
            <person name="Brambilla E."/>
            <person name="Klenk H.-P."/>
            <person name="Eisen J.A."/>
        </authorList>
    </citation>
    <scope>NUCLEOTIDE SEQUENCE</scope>
    <source>
        <strain evidence="6">DSM 3403</strain>
    </source>
</reference>
<dbReference type="PROSITE" id="PS50125">
    <property type="entry name" value="GUANYLATE_CYCLASE_2"/>
    <property type="match status" value="1"/>
</dbReference>
<keyword evidence="2 6" id="KW-0238">DNA-binding</keyword>
<dbReference type="HOGENOM" id="CLU_838921_0_0_10"/>
<dbReference type="InterPro" id="IPR001054">
    <property type="entry name" value="A/G_cyclase"/>
</dbReference>
<evidence type="ECO:0000259" key="4">
    <source>
        <dbReference type="PROSITE" id="PS01124"/>
    </source>
</evidence>
<dbReference type="InterPro" id="IPR018060">
    <property type="entry name" value="HTH_AraC"/>
</dbReference>
<dbReference type="eggNOG" id="COG2207">
    <property type="taxonomic scope" value="Bacteria"/>
</dbReference>
<keyword evidence="1" id="KW-0805">Transcription regulation</keyword>
<dbReference type="STRING" id="929556.Solca_3839"/>
<evidence type="ECO:0000256" key="1">
    <source>
        <dbReference type="ARBA" id="ARBA00023015"/>
    </source>
</evidence>
<keyword evidence="7" id="KW-1185">Reference proteome</keyword>
<dbReference type="GO" id="GO:0035556">
    <property type="term" value="P:intracellular signal transduction"/>
    <property type="evidence" value="ECO:0007669"/>
    <property type="project" value="InterPro"/>
</dbReference>
<dbReference type="PANTHER" id="PTHR43280">
    <property type="entry name" value="ARAC-FAMILY TRANSCRIPTIONAL REGULATOR"/>
    <property type="match status" value="1"/>
</dbReference>
<keyword evidence="3" id="KW-0804">Transcription</keyword>
<dbReference type="Gene3D" id="3.30.70.1230">
    <property type="entry name" value="Nucleotide cyclase"/>
    <property type="match status" value="1"/>
</dbReference>
<dbReference type="GO" id="GO:0003700">
    <property type="term" value="F:DNA-binding transcription factor activity"/>
    <property type="evidence" value="ECO:0007669"/>
    <property type="project" value="InterPro"/>
</dbReference>
<feature type="domain" description="HTH araC/xylS-type" evidence="4">
    <location>
        <begin position="254"/>
        <end position="352"/>
    </location>
</feature>
<gene>
    <name evidence="6" type="ordered locus">Solca_3839</name>
</gene>
<accession>H8KL20</accession>
<dbReference type="eggNOG" id="COG2114">
    <property type="taxonomic scope" value="Bacteria"/>
</dbReference>
<dbReference type="InterPro" id="IPR025336">
    <property type="entry name" value="SCO4226-like"/>
</dbReference>
<feature type="domain" description="Guanylate cyclase" evidence="5">
    <location>
        <begin position="126"/>
        <end position="210"/>
    </location>
</feature>
<evidence type="ECO:0000313" key="6">
    <source>
        <dbReference type="EMBL" id="AFD08837.1"/>
    </source>
</evidence>
<dbReference type="Pfam" id="PF12833">
    <property type="entry name" value="HTH_18"/>
    <property type="match status" value="1"/>
</dbReference>
<evidence type="ECO:0000313" key="7">
    <source>
        <dbReference type="Proteomes" id="UP000007590"/>
    </source>
</evidence>
<organism evidence="6 7">
    <name type="scientific">Solitalea canadensis (strain ATCC 29591 / DSM 3403 / JCM 21819 / LMG 8368 / NBRC 15130 / NCIMB 12057 / USAM 9D)</name>
    <name type="common">Flexibacter canadensis</name>
    <dbReference type="NCBI Taxonomy" id="929556"/>
    <lineage>
        <taxon>Bacteria</taxon>
        <taxon>Pseudomonadati</taxon>
        <taxon>Bacteroidota</taxon>
        <taxon>Sphingobacteriia</taxon>
        <taxon>Sphingobacteriales</taxon>
        <taxon>Sphingobacteriaceae</taxon>
        <taxon>Solitalea</taxon>
    </lineage>
</organism>
<dbReference type="KEGG" id="scn:Solca_3839"/>
<evidence type="ECO:0000256" key="3">
    <source>
        <dbReference type="ARBA" id="ARBA00023163"/>
    </source>
</evidence>
<dbReference type="EMBL" id="CP003349">
    <property type="protein sequence ID" value="AFD08837.1"/>
    <property type="molecule type" value="Genomic_DNA"/>
</dbReference>
<dbReference type="Proteomes" id="UP000007590">
    <property type="component" value="Chromosome"/>
</dbReference>
<dbReference type="GO" id="GO:0004016">
    <property type="term" value="F:adenylate cyclase activity"/>
    <property type="evidence" value="ECO:0007669"/>
    <property type="project" value="UniProtKB-ARBA"/>
</dbReference>
<evidence type="ECO:0000256" key="2">
    <source>
        <dbReference type="ARBA" id="ARBA00023125"/>
    </source>
</evidence>
<dbReference type="Pfam" id="PF14026">
    <property type="entry name" value="SCO4226-like"/>
    <property type="match status" value="1"/>
</dbReference>